<dbReference type="FunFam" id="3.40.190.10:FF:000011">
    <property type="entry name" value="ATP phosphoribosyltransferase"/>
    <property type="match status" value="1"/>
</dbReference>
<gene>
    <name evidence="16 18" type="primary">hisG</name>
    <name evidence="18" type="ORF">NCTC10717_00367</name>
</gene>
<evidence type="ECO:0000256" key="1">
    <source>
        <dbReference type="ARBA" id="ARBA00000915"/>
    </source>
</evidence>
<comment type="function">
    <text evidence="15 16">Catalyzes the condensation of ATP and 5-phosphoribose 1-diphosphate to form N'-(5'-phosphoribosyl)-ATP (PR-ATP). Has a crucial role in the pathway because the rate of histidine biosynthesis seems to be controlled primarily by regulation of HisG enzymatic activity.</text>
</comment>
<accession>A0A380MMK7</accession>
<evidence type="ECO:0000256" key="12">
    <source>
        <dbReference type="ARBA" id="ARBA00022741"/>
    </source>
</evidence>
<comment type="similarity">
    <text evidence="4 16">Belongs to the ATP phosphoribosyltransferase family. Short subfamily.</text>
</comment>
<keyword evidence="13 16" id="KW-0067">ATP-binding</keyword>
<dbReference type="EC" id="2.4.2.17" evidence="6 16"/>
<evidence type="ECO:0000256" key="15">
    <source>
        <dbReference type="ARBA" id="ARBA00024861"/>
    </source>
</evidence>
<evidence type="ECO:0000256" key="2">
    <source>
        <dbReference type="ARBA" id="ARBA00004496"/>
    </source>
</evidence>
<dbReference type="Pfam" id="PF01634">
    <property type="entry name" value="HisG"/>
    <property type="match status" value="1"/>
</dbReference>
<keyword evidence="12 16" id="KW-0547">Nucleotide-binding</keyword>
<evidence type="ECO:0000256" key="8">
    <source>
        <dbReference type="ARBA" id="ARBA00022490"/>
    </source>
</evidence>
<dbReference type="NCBIfam" id="TIGR00070">
    <property type="entry name" value="hisG"/>
    <property type="match status" value="1"/>
</dbReference>
<keyword evidence="10 16" id="KW-0328">Glycosyltransferase</keyword>
<comment type="catalytic activity">
    <reaction evidence="1 16">
        <text>1-(5-phospho-beta-D-ribosyl)-ATP + diphosphate = 5-phospho-alpha-D-ribose 1-diphosphate + ATP</text>
        <dbReference type="Rhea" id="RHEA:18473"/>
        <dbReference type="ChEBI" id="CHEBI:30616"/>
        <dbReference type="ChEBI" id="CHEBI:33019"/>
        <dbReference type="ChEBI" id="CHEBI:58017"/>
        <dbReference type="ChEBI" id="CHEBI:73183"/>
        <dbReference type="EC" id="2.4.2.17"/>
    </reaction>
</comment>
<evidence type="ECO:0000313" key="18">
    <source>
        <dbReference type="EMBL" id="SUO92052.1"/>
    </source>
</evidence>
<dbReference type="EMBL" id="UHIA01000003">
    <property type="protein sequence ID" value="SUO92052.1"/>
    <property type="molecule type" value="Genomic_DNA"/>
</dbReference>
<dbReference type="UniPathway" id="UPA00031">
    <property type="reaction ID" value="UER00006"/>
</dbReference>
<dbReference type="OrthoDB" id="9801867at2"/>
<dbReference type="HAMAP" id="MF_01018">
    <property type="entry name" value="HisG_Short"/>
    <property type="match status" value="1"/>
</dbReference>
<dbReference type="SUPFAM" id="SSF53850">
    <property type="entry name" value="Periplasmic binding protein-like II"/>
    <property type="match status" value="1"/>
</dbReference>
<keyword evidence="9 16" id="KW-0028">Amino-acid biosynthesis</keyword>
<evidence type="ECO:0000259" key="17">
    <source>
        <dbReference type="Pfam" id="PF01634"/>
    </source>
</evidence>
<evidence type="ECO:0000256" key="3">
    <source>
        <dbReference type="ARBA" id="ARBA00004667"/>
    </source>
</evidence>
<dbReference type="GO" id="GO:0003879">
    <property type="term" value="F:ATP phosphoribosyltransferase activity"/>
    <property type="evidence" value="ECO:0007669"/>
    <property type="project" value="UniProtKB-UniRule"/>
</dbReference>
<comment type="pathway">
    <text evidence="3 16">Amino-acid biosynthesis; L-histidine biosynthesis; L-histidine from 5-phospho-alpha-D-ribose 1-diphosphate: step 1/9.</text>
</comment>
<keyword evidence="14 16" id="KW-0368">Histidine biosynthesis</keyword>
<evidence type="ECO:0000256" key="13">
    <source>
        <dbReference type="ARBA" id="ARBA00022840"/>
    </source>
</evidence>
<evidence type="ECO:0000256" key="6">
    <source>
        <dbReference type="ARBA" id="ARBA00011946"/>
    </source>
</evidence>
<evidence type="ECO:0000256" key="14">
    <source>
        <dbReference type="ARBA" id="ARBA00023102"/>
    </source>
</evidence>
<dbReference type="Gene3D" id="3.40.190.10">
    <property type="entry name" value="Periplasmic binding protein-like II"/>
    <property type="match status" value="2"/>
</dbReference>
<comment type="subcellular location">
    <subcellularLocation>
        <location evidence="2 16">Cytoplasm</location>
    </subcellularLocation>
</comment>
<protein>
    <recommendedName>
        <fullName evidence="7 16">ATP phosphoribosyltransferase</fullName>
        <shortName evidence="16">ATP-PRT</shortName>
        <shortName evidence="16">ATP-PRTase</shortName>
        <ecNumber evidence="6 16">2.4.2.17</ecNumber>
    </recommendedName>
</protein>
<proteinExistence type="inferred from homology"/>
<comment type="subunit">
    <text evidence="5 16">Heteromultimer composed of HisG and HisZ subunits.</text>
</comment>
<reference evidence="18 19" key="1">
    <citation type="submission" date="2018-06" db="EMBL/GenBank/DDBJ databases">
        <authorList>
            <consortium name="Pathogen Informatics"/>
            <person name="Doyle S."/>
        </authorList>
    </citation>
    <scope>NUCLEOTIDE SEQUENCE [LARGE SCALE GENOMIC DNA]</scope>
    <source>
        <strain evidence="18 19">NCTC10717</strain>
    </source>
</reference>
<comment type="domain">
    <text evidence="16">Lacks the C-terminal regulatory region which is replaced by HisZ.</text>
</comment>
<evidence type="ECO:0000256" key="16">
    <source>
        <dbReference type="HAMAP-Rule" id="MF_01018"/>
    </source>
</evidence>
<dbReference type="CDD" id="cd13595">
    <property type="entry name" value="PBP2_HisGs"/>
    <property type="match status" value="1"/>
</dbReference>
<evidence type="ECO:0000256" key="5">
    <source>
        <dbReference type="ARBA" id="ARBA00011496"/>
    </source>
</evidence>
<dbReference type="InterPro" id="IPR018198">
    <property type="entry name" value="ATP_PRibTrfase_CS"/>
</dbReference>
<keyword evidence="11 16" id="KW-0808">Transferase</keyword>
<keyword evidence="8 16" id="KW-0963">Cytoplasm</keyword>
<evidence type="ECO:0000256" key="9">
    <source>
        <dbReference type="ARBA" id="ARBA00022605"/>
    </source>
</evidence>
<dbReference type="GO" id="GO:0005524">
    <property type="term" value="F:ATP binding"/>
    <property type="evidence" value="ECO:0007669"/>
    <property type="project" value="UniProtKB-KW"/>
</dbReference>
<dbReference type="Proteomes" id="UP000254575">
    <property type="component" value="Unassembled WGS sequence"/>
</dbReference>
<dbReference type="InterPro" id="IPR013820">
    <property type="entry name" value="ATP_PRibTrfase_cat"/>
</dbReference>
<evidence type="ECO:0000256" key="11">
    <source>
        <dbReference type="ARBA" id="ARBA00022679"/>
    </source>
</evidence>
<dbReference type="InterPro" id="IPR001348">
    <property type="entry name" value="ATP_PRibTrfase_HisG"/>
</dbReference>
<organism evidence="18 19">
    <name type="scientific">Suttonella indologenes</name>
    <dbReference type="NCBI Taxonomy" id="13276"/>
    <lineage>
        <taxon>Bacteria</taxon>
        <taxon>Pseudomonadati</taxon>
        <taxon>Pseudomonadota</taxon>
        <taxon>Gammaproteobacteria</taxon>
        <taxon>Cardiobacteriales</taxon>
        <taxon>Cardiobacteriaceae</taxon>
        <taxon>Suttonella</taxon>
    </lineage>
</organism>
<dbReference type="AlphaFoldDB" id="A0A380MMK7"/>
<dbReference type="PANTHER" id="PTHR21403">
    <property type="entry name" value="ATP PHOSPHORIBOSYLTRANSFERASE ATP-PRTASE"/>
    <property type="match status" value="1"/>
</dbReference>
<evidence type="ECO:0000256" key="10">
    <source>
        <dbReference type="ARBA" id="ARBA00022676"/>
    </source>
</evidence>
<dbReference type="InterPro" id="IPR024893">
    <property type="entry name" value="ATP_PRibTrfase_HisG_short"/>
</dbReference>
<dbReference type="RefSeq" id="WP_115217671.1">
    <property type="nucleotide sequence ID" value="NZ_UHIA01000003.1"/>
</dbReference>
<evidence type="ECO:0000313" key="19">
    <source>
        <dbReference type="Proteomes" id="UP000254575"/>
    </source>
</evidence>
<keyword evidence="19" id="KW-1185">Reference proteome</keyword>
<feature type="domain" description="ATP phosphoribosyltransferase catalytic" evidence="17">
    <location>
        <begin position="63"/>
        <end position="214"/>
    </location>
</feature>
<dbReference type="GO" id="GO:0000105">
    <property type="term" value="P:L-histidine biosynthetic process"/>
    <property type="evidence" value="ECO:0007669"/>
    <property type="project" value="UniProtKB-UniRule"/>
</dbReference>
<evidence type="ECO:0000256" key="7">
    <source>
        <dbReference type="ARBA" id="ARBA00020998"/>
    </source>
</evidence>
<name>A0A380MMK7_9GAMM</name>
<dbReference type="PANTHER" id="PTHR21403:SF8">
    <property type="entry name" value="ATP PHOSPHORIBOSYLTRANSFERASE"/>
    <property type="match status" value="1"/>
</dbReference>
<evidence type="ECO:0000256" key="4">
    <source>
        <dbReference type="ARBA" id="ARBA00009489"/>
    </source>
</evidence>
<dbReference type="PROSITE" id="PS01316">
    <property type="entry name" value="ATP_P_PHORIBOSYLTR"/>
    <property type="match status" value="1"/>
</dbReference>
<sequence length="221" mass="23722">MNASAVKPNQGQDIVIALSKGRILQQTLPLLAAAGISPLENISESRKLIFPTTLENVKLLAVRPSDAPTYVEYGAADFGIAGKDVLLESDCQNLLEMVDLQIAACRLMVAVKQGQSLPAQHIRVASKYVRSAKNYFAAQGRQVSVIKLYGSMELAPLVGLADCIVDLVDTGKTLQANGLEAVETVCEISSRLIVNRAAFKLKQAQLAPIIQSIEQAAHKGR</sequence>
<dbReference type="GO" id="GO:0005737">
    <property type="term" value="C:cytoplasm"/>
    <property type="evidence" value="ECO:0007669"/>
    <property type="project" value="UniProtKB-SubCell"/>
</dbReference>